<reference evidence="20 21" key="1">
    <citation type="submission" date="2019-03" db="EMBL/GenBank/DDBJ databases">
        <title>Genomic Encyclopedia of Archaeal and Bacterial Type Strains, Phase II (KMG-II): from individual species to whole genera.</title>
        <authorList>
            <person name="Goeker M."/>
        </authorList>
    </citation>
    <scope>NUCLEOTIDE SEQUENCE [LARGE SCALE GENOMIC DNA]</scope>
    <source>
        <strain evidence="20 21">DSM 18435</strain>
    </source>
</reference>
<keyword evidence="8 16" id="KW-0812">Transmembrane</keyword>
<dbReference type="EC" id="2.7.13.3" evidence="3"/>
<feature type="domain" description="HPt" evidence="19">
    <location>
        <begin position="743"/>
        <end position="844"/>
    </location>
</feature>
<name>A0A4V3D471_9FLAO</name>
<dbReference type="CDD" id="cd00082">
    <property type="entry name" value="HisKA"/>
    <property type="match status" value="1"/>
</dbReference>
<evidence type="ECO:0000256" key="4">
    <source>
        <dbReference type="ARBA" id="ARBA00022475"/>
    </source>
</evidence>
<evidence type="ECO:0000259" key="19">
    <source>
        <dbReference type="PROSITE" id="PS50894"/>
    </source>
</evidence>
<dbReference type="Gene3D" id="1.20.120.160">
    <property type="entry name" value="HPT domain"/>
    <property type="match status" value="1"/>
</dbReference>
<evidence type="ECO:0000256" key="9">
    <source>
        <dbReference type="ARBA" id="ARBA00022777"/>
    </source>
</evidence>
<feature type="domain" description="Histidine kinase" evidence="17">
    <location>
        <begin position="349"/>
        <end position="571"/>
    </location>
</feature>
<dbReference type="EMBL" id="SNYI01000001">
    <property type="protein sequence ID" value="TDQ33181.1"/>
    <property type="molecule type" value="Genomic_DNA"/>
</dbReference>
<dbReference type="PRINTS" id="PR00344">
    <property type="entry name" value="BCTRLSENSOR"/>
</dbReference>
<evidence type="ECO:0000256" key="6">
    <source>
        <dbReference type="ARBA" id="ARBA00022553"/>
    </source>
</evidence>
<evidence type="ECO:0000256" key="12">
    <source>
        <dbReference type="ARBA" id="ARBA00023012"/>
    </source>
</evidence>
<dbReference type="AlphaFoldDB" id="A0A4V3D471"/>
<dbReference type="InterPro" id="IPR003661">
    <property type="entry name" value="HisK_dim/P_dom"/>
</dbReference>
<dbReference type="PANTHER" id="PTHR43047">
    <property type="entry name" value="TWO-COMPONENT HISTIDINE PROTEIN KINASE"/>
    <property type="match status" value="1"/>
</dbReference>
<dbReference type="InterPro" id="IPR036097">
    <property type="entry name" value="HisK_dim/P_sf"/>
</dbReference>
<keyword evidence="9" id="KW-0418">Kinase</keyword>
<dbReference type="Pfam" id="PF00072">
    <property type="entry name" value="Response_reg"/>
    <property type="match status" value="1"/>
</dbReference>
<feature type="modified residue" description="4-aspartylphosphate" evidence="15">
    <location>
        <position position="640"/>
    </location>
</feature>
<dbReference type="InterPro" id="IPR008207">
    <property type="entry name" value="Sig_transdc_His_kin_Hpt_dom"/>
</dbReference>
<evidence type="ECO:0000256" key="2">
    <source>
        <dbReference type="ARBA" id="ARBA00004429"/>
    </source>
</evidence>
<feature type="domain" description="Response regulatory" evidence="18">
    <location>
        <begin position="592"/>
        <end position="708"/>
    </location>
</feature>
<dbReference type="GO" id="GO:0000155">
    <property type="term" value="F:phosphorelay sensor kinase activity"/>
    <property type="evidence" value="ECO:0007669"/>
    <property type="project" value="InterPro"/>
</dbReference>
<gene>
    <name evidence="20" type="ORF">CLV82_1019</name>
</gene>
<keyword evidence="6 15" id="KW-0597">Phosphoprotein</keyword>
<dbReference type="FunFam" id="3.30.565.10:FF:000010">
    <property type="entry name" value="Sensor histidine kinase RcsC"/>
    <property type="match status" value="1"/>
</dbReference>
<dbReference type="InterPro" id="IPR001789">
    <property type="entry name" value="Sig_transdc_resp-reg_receiver"/>
</dbReference>
<keyword evidence="10" id="KW-0067">ATP-binding</keyword>
<evidence type="ECO:0000256" key="14">
    <source>
        <dbReference type="PROSITE-ProRule" id="PRU00110"/>
    </source>
</evidence>
<dbReference type="CDD" id="cd16922">
    <property type="entry name" value="HATPase_EvgS-ArcB-TorS-like"/>
    <property type="match status" value="1"/>
</dbReference>
<keyword evidence="10" id="KW-0547">Nucleotide-binding</keyword>
<dbReference type="InterPro" id="IPR011006">
    <property type="entry name" value="CheY-like_superfamily"/>
</dbReference>
<organism evidence="20 21">
    <name type="scientific">Zeaxanthinibacter enoshimensis</name>
    <dbReference type="NCBI Taxonomy" id="392009"/>
    <lineage>
        <taxon>Bacteria</taxon>
        <taxon>Pseudomonadati</taxon>
        <taxon>Bacteroidota</taxon>
        <taxon>Flavobacteriia</taxon>
        <taxon>Flavobacteriales</taxon>
        <taxon>Flavobacteriaceae</taxon>
        <taxon>Zeaxanthinibacter</taxon>
    </lineage>
</organism>
<dbReference type="FunFam" id="1.10.287.130:FF:000001">
    <property type="entry name" value="Two-component sensor histidine kinase"/>
    <property type="match status" value="1"/>
</dbReference>
<evidence type="ECO:0000256" key="3">
    <source>
        <dbReference type="ARBA" id="ARBA00012438"/>
    </source>
</evidence>
<dbReference type="Pfam" id="PF02518">
    <property type="entry name" value="HATPase_c"/>
    <property type="match status" value="1"/>
</dbReference>
<sequence>MDREHQIGAVSRIYLGVIQLRMRNSSNKRVTFKIIVSYLVLAVLAIVVGYLLYAEVRTYFSTESTDRSDNKLLRTSSLLTRLYEAESFSRLALQTRTAENFAIYKENIDSIQVEIDSLKMLTQNDFQRQLLDSVQGLLNLKVANNNELSRLKEKNRADNSFDSALQQFNSLEASLGRITPEALAPNIDQLSPKAQQVIRDMAKYLNDNIPEEGDRVDSRQLDSILQISRQLLTQAKQKESLSQKSLADKEKEIVRNDLELSQQLRSIIAAIEQEILINSINDNQNKRTLFRRSMRVAGIAAMMGLVIVGIFTFLIYRDFWRVQSYRQKLEKEKKYSESLLRSREQLIATVSHDLRTPLNTISGYSELMEHSSLDRKQKSYLTQIKSASRYVDQLVNDLLDFSRLEAGKVHLEKVPFILENLIHETADNLRAVYKGKEAVELQVSVDSPLDLPVLGDPFRIRQIITNLLGNAFKFTEKGHIRVKATVKQQRSNHLQVVIEVSDTGIGIDKSKQDLIFREFTQAEEQTEKRYGGYGLGLTISKKLAGLLGGSLSLKSELGKGSSFFLQIPLELTQMQVQDKVKTEKKSVPENFGILIIDDDTAMLKLLKELCLQMNIEALTYDDFKKIPRDGALTYRAVLTDIQMPGTDGFEVLSSLRQGHFSHYKEQPVIAMTGRRDLEEEHYKQEGFAAVLQKPFSRNQLLEVLGRLLELELHTPVKEPDGERKKALPAFYQLDLLKSFLGENEDVINEVLITFIQDTRENLGLMQQAIQDKDITLLRNTAHRMLPMFRQLRIVSVIPFLERLEQPGNYKNTGEIPGQELEQMKGETEKILVLMEEKLGQRSSL</sequence>
<keyword evidence="12" id="KW-0902">Two-component regulatory system</keyword>
<keyword evidence="21" id="KW-1185">Reference proteome</keyword>
<dbReference type="Pfam" id="PF00512">
    <property type="entry name" value="HisKA"/>
    <property type="match status" value="1"/>
</dbReference>
<evidence type="ECO:0000256" key="8">
    <source>
        <dbReference type="ARBA" id="ARBA00022692"/>
    </source>
</evidence>
<evidence type="ECO:0000256" key="16">
    <source>
        <dbReference type="SAM" id="Phobius"/>
    </source>
</evidence>
<evidence type="ECO:0000256" key="5">
    <source>
        <dbReference type="ARBA" id="ARBA00022519"/>
    </source>
</evidence>
<dbReference type="InterPro" id="IPR004358">
    <property type="entry name" value="Sig_transdc_His_kin-like_C"/>
</dbReference>
<keyword evidence="7" id="KW-0808">Transferase</keyword>
<dbReference type="SMART" id="SM00448">
    <property type="entry name" value="REC"/>
    <property type="match status" value="1"/>
</dbReference>
<dbReference type="InterPro" id="IPR036641">
    <property type="entry name" value="HPT_dom_sf"/>
</dbReference>
<dbReference type="PROSITE" id="PS50894">
    <property type="entry name" value="HPT"/>
    <property type="match status" value="1"/>
</dbReference>
<dbReference type="Gene3D" id="3.30.565.10">
    <property type="entry name" value="Histidine kinase-like ATPase, C-terminal domain"/>
    <property type="match status" value="1"/>
</dbReference>
<evidence type="ECO:0000313" key="21">
    <source>
        <dbReference type="Proteomes" id="UP000295468"/>
    </source>
</evidence>
<dbReference type="SMART" id="SM00387">
    <property type="entry name" value="HATPase_c"/>
    <property type="match status" value="1"/>
</dbReference>
<evidence type="ECO:0000256" key="10">
    <source>
        <dbReference type="ARBA" id="ARBA00022840"/>
    </source>
</evidence>
<evidence type="ECO:0000256" key="15">
    <source>
        <dbReference type="PROSITE-ProRule" id="PRU00169"/>
    </source>
</evidence>
<keyword evidence="11 16" id="KW-1133">Transmembrane helix</keyword>
<dbReference type="SUPFAM" id="SSF55874">
    <property type="entry name" value="ATPase domain of HSP90 chaperone/DNA topoisomerase II/histidine kinase"/>
    <property type="match status" value="1"/>
</dbReference>
<accession>A0A4V3D471</accession>
<dbReference type="InterPro" id="IPR005467">
    <property type="entry name" value="His_kinase_dom"/>
</dbReference>
<evidence type="ECO:0000256" key="1">
    <source>
        <dbReference type="ARBA" id="ARBA00000085"/>
    </source>
</evidence>
<comment type="caution">
    <text evidence="20">The sequence shown here is derived from an EMBL/GenBank/DDBJ whole genome shotgun (WGS) entry which is preliminary data.</text>
</comment>
<keyword evidence="13 16" id="KW-0472">Membrane</keyword>
<dbReference type="PANTHER" id="PTHR43047:SF64">
    <property type="entry name" value="HISTIDINE KINASE CONTAINING CHEY-HOMOLOGOUS RECEIVER DOMAIN AND PAS DOMAIN-RELATED"/>
    <property type="match status" value="1"/>
</dbReference>
<feature type="transmembrane region" description="Helical" evidence="16">
    <location>
        <begin position="30"/>
        <end position="53"/>
    </location>
</feature>
<dbReference type="CDD" id="cd17546">
    <property type="entry name" value="REC_hyHK_CKI1_RcsC-like"/>
    <property type="match status" value="1"/>
</dbReference>
<keyword evidence="4" id="KW-1003">Cell membrane</keyword>
<evidence type="ECO:0000256" key="7">
    <source>
        <dbReference type="ARBA" id="ARBA00022679"/>
    </source>
</evidence>
<dbReference type="SUPFAM" id="SSF47226">
    <property type="entry name" value="Histidine-containing phosphotransfer domain, HPT domain"/>
    <property type="match status" value="1"/>
</dbReference>
<dbReference type="PROSITE" id="PS50109">
    <property type="entry name" value="HIS_KIN"/>
    <property type="match status" value="1"/>
</dbReference>
<evidence type="ECO:0000256" key="11">
    <source>
        <dbReference type="ARBA" id="ARBA00022989"/>
    </source>
</evidence>
<dbReference type="SMART" id="SM00388">
    <property type="entry name" value="HisKA"/>
    <property type="match status" value="1"/>
</dbReference>
<dbReference type="PROSITE" id="PS50110">
    <property type="entry name" value="RESPONSE_REGULATORY"/>
    <property type="match status" value="1"/>
</dbReference>
<comment type="catalytic activity">
    <reaction evidence="1">
        <text>ATP + protein L-histidine = ADP + protein N-phospho-L-histidine.</text>
        <dbReference type="EC" id="2.7.13.3"/>
    </reaction>
</comment>
<evidence type="ECO:0000259" key="17">
    <source>
        <dbReference type="PROSITE" id="PS50109"/>
    </source>
</evidence>
<comment type="subcellular location">
    <subcellularLocation>
        <location evidence="2">Cell inner membrane</location>
        <topology evidence="2">Multi-pass membrane protein</topology>
    </subcellularLocation>
</comment>
<dbReference type="Gene3D" id="1.10.287.130">
    <property type="match status" value="1"/>
</dbReference>
<keyword evidence="5" id="KW-0997">Cell inner membrane</keyword>
<dbReference type="GO" id="GO:0005886">
    <property type="term" value="C:plasma membrane"/>
    <property type="evidence" value="ECO:0007669"/>
    <property type="project" value="UniProtKB-SubCell"/>
</dbReference>
<proteinExistence type="predicted"/>
<dbReference type="Gene3D" id="3.40.50.2300">
    <property type="match status" value="1"/>
</dbReference>
<dbReference type="Proteomes" id="UP000295468">
    <property type="component" value="Unassembled WGS sequence"/>
</dbReference>
<protein>
    <recommendedName>
        <fullName evidence="3">histidine kinase</fullName>
        <ecNumber evidence="3">2.7.13.3</ecNumber>
    </recommendedName>
</protein>
<evidence type="ECO:0000256" key="13">
    <source>
        <dbReference type="ARBA" id="ARBA00023136"/>
    </source>
</evidence>
<evidence type="ECO:0000313" key="20">
    <source>
        <dbReference type="EMBL" id="TDQ33181.1"/>
    </source>
</evidence>
<dbReference type="InterPro" id="IPR003594">
    <property type="entry name" value="HATPase_dom"/>
</dbReference>
<feature type="modified residue" description="Phosphohistidine" evidence="14">
    <location>
        <position position="782"/>
    </location>
</feature>
<dbReference type="SUPFAM" id="SSF47384">
    <property type="entry name" value="Homodimeric domain of signal transducing histidine kinase"/>
    <property type="match status" value="1"/>
</dbReference>
<feature type="transmembrane region" description="Helical" evidence="16">
    <location>
        <begin position="296"/>
        <end position="316"/>
    </location>
</feature>
<evidence type="ECO:0000259" key="18">
    <source>
        <dbReference type="PROSITE" id="PS50110"/>
    </source>
</evidence>
<dbReference type="SUPFAM" id="SSF52172">
    <property type="entry name" value="CheY-like"/>
    <property type="match status" value="1"/>
</dbReference>
<dbReference type="InterPro" id="IPR036890">
    <property type="entry name" value="HATPase_C_sf"/>
</dbReference>